<keyword evidence="2" id="KW-0812">Transmembrane</keyword>
<evidence type="ECO:0000313" key="4">
    <source>
        <dbReference type="Proteomes" id="UP000246121"/>
    </source>
</evidence>
<dbReference type="VEuPathDB" id="TriTrypDB:TcBrA4_0097470"/>
<dbReference type="VEuPathDB" id="TriTrypDB:TcG_08688"/>
<feature type="transmembrane region" description="Helical" evidence="2">
    <location>
        <begin position="96"/>
        <end position="116"/>
    </location>
</feature>
<dbReference type="Pfam" id="PF14997">
    <property type="entry name" value="CECR6_TMEM121"/>
    <property type="match status" value="1"/>
</dbReference>
<gene>
    <name evidence="3" type="ORF">C4B63_24g320</name>
</gene>
<dbReference type="VEuPathDB" id="TriTrypDB:TcG_08687"/>
<evidence type="ECO:0000313" key="3">
    <source>
        <dbReference type="EMBL" id="PWU94876.1"/>
    </source>
</evidence>
<comment type="similarity">
    <text evidence="1">Belongs to the TMEM121 family.</text>
</comment>
<organism evidence="3 4">
    <name type="scientific">Trypanosoma cruzi</name>
    <dbReference type="NCBI Taxonomy" id="5693"/>
    <lineage>
        <taxon>Eukaryota</taxon>
        <taxon>Discoba</taxon>
        <taxon>Euglenozoa</taxon>
        <taxon>Kinetoplastea</taxon>
        <taxon>Metakinetoplastina</taxon>
        <taxon>Trypanosomatida</taxon>
        <taxon>Trypanosomatidae</taxon>
        <taxon>Trypanosoma</taxon>
        <taxon>Schizotrypanum</taxon>
    </lineage>
</organism>
<evidence type="ECO:0000256" key="2">
    <source>
        <dbReference type="SAM" id="Phobius"/>
    </source>
</evidence>
<dbReference type="VEuPathDB" id="TriTrypDB:Tc_MARK_2417"/>
<feature type="transmembrane region" description="Helical" evidence="2">
    <location>
        <begin position="342"/>
        <end position="360"/>
    </location>
</feature>
<dbReference type="VEuPathDB" id="TriTrypDB:TcCLB.503647.40"/>
<dbReference type="VEuPathDB" id="TriTrypDB:TcCLB.506715.30"/>
<dbReference type="VEuPathDB" id="TriTrypDB:TCSYLVIO_003663"/>
<dbReference type="AlphaFoldDB" id="A0A2V2VGX9"/>
<dbReference type="VEuPathDB" id="TriTrypDB:TcCL_ESM11923"/>
<dbReference type="EMBL" id="PRFA01000024">
    <property type="protein sequence ID" value="PWU94876.1"/>
    <property type="molecule type" value="Genomic_DNA"/>
</dbReference>
<feature type="transmembrane region" description="Helical" evidence="2">
    <location>
        <begin position="200"/>
        <end position="218"/>
    </location>
</feature>
<dbReference type="VEuPathDB" id="TriTrypDB:TcYC6_0086750"/>
<dbReference type="InterPro" id="IPR032776">
    <property type="entry name" value="CECR6/TMEM121"/>
</dbReference>
<feature type="transmembrane region" description="Helical" evidence="2">
    <location>
        <begin position="244"/>
        <end position="264"/>
    </location>
</feature>
<proteinExistence type="inferred from homology"/>
<dbReference type="VEuPathDB" id="TriTrypDB:TCDM_08496"/>
<protein>
    <submittedName>
        <fullName evidence="3">Uncharacterized protein</fullName>
    </submittedName>
</protein>
<keyword evidence="2" id="KW-1133">Transmembrane helix</keyword>
<comment type="caution">
    <text evidence="3">The sequence shown here is derived from an EMBL/GenBank/DDBJ whole genome shotgun (WGS) entry which is preliminary data.</text>
</comment>
<feature type="transmembrane region" description="Helical" evidence="2">
    <location>
        <begin position="156"/>
        <end position="179"/>
    </location>
</feature>
<feature type="transmembrane region" description="Helical" evidence="2">
    <location>
        <begin position="123"/>
        <end position="150"/>
    </location>
</feature>
<keyword evidence="2" id="KW-0472">Membrane</keyword>
<evidence type="ECO:0000256" key="1">
    <source>
        <dbReference type="ARBA" id="ARBA00007711"/>
    </source>
</evidence>
<dbReference type="VEuPathDB" id="TriTrypDB:C4B63_24g320"/>
<name>A0A2V2VGX9_TRYCR</name>
<dbReference type="Proteomes" id="UP000246121">
    <property type="component" value="Unassembled WGS sequence"/>
</dbReference>
<feature type="transmembrane region" description="Helical" evidence="2">
    <location>
        <begin position="25"/>
        <end position="49"/>
    </location>
</feature>
<feature type="transmembrane region" description="Helical" evidence="2">
    <location>
        <begin position="284"/>
        <end position="305"/>
    </location>
</feature>
<dbReference type="VEuPathDB" id="TriTrypDB:BCY84_12231"/>
<dbReference type="VEuPathDB" id="TriTrypDB:ECC02_004534"/>
<sequence>MHRGVDTSVPSGALEAERKVAQRRVYLLTFVVFVVVAGGSFACVFFGIFEIVRHDSMLMNDGLGEVMTVLGICFTVPCVFCVAVFAALTLDFSCLPSIPFFSKYVVMGLILISFVAQQVLCDVYLFGVLGFLVTAVAVLDVFVFGLYFFFRLRSFYIPNVLAVVLFVGKTAVLWGMTYIPHAEGEAEGKQQQQQIGSNGLFAMLVLTVSIVQLPLYIMETNASSGLQDGIITENSIVENFNNNFNLLLLHLLNSLDIFTVYGYIISFNNRGGDLRTIPEPFRILIFIIASVAFVGNNVGVIHLFYARDGVEHAELICLPKKLRDATNQWNSTDAGGSHKRRILQYLLFLVVVCDAPFLAVRTQLWLRGHQMLSVFLIKNVKSILDIVMVVLRVGRSPGATDHLRRSFFES</sequence>
<reference evidence="3 4" key="1">
    <citation type="journal article" date="2018" name="Microb. Genom.">
        <title>Expanding an expanded genome: long-read sequencing of Trypanosoma cruzi.</title>
        <authorList>
            <person name="Berna L."/>
            <person name="Rodriguez M."/>
            <person name="Chiribao M.L."/>
            <person name="Parodi-Talice A."/>
            <person name="Pita S."/>
            <person name="Rijo G."/>
            <person name="Alvarez-Valin F."/>
            <person name="Robello C."/>
        </authorList>
    </citation>
    <scope>NUCLEOTIDE SEQUENCE [LARGE SCALE GENOMIC DNA]</scope>
    <source>
        <strain evidence="3 4">Dm28c</strain>
    </source>
</reference>
<feature type="transmembrane region" description="Helical" evidence="2">
    <location>
        <begin position="69"/>
        <end position="90"/>
    </location>
</feature>
<accession>A0A2V2VGX9</accession>